<dbReference type="Pfam" id="PF24275">
    <property type="entry name" value="NttA"/>
    <property type="match status" value="1"/>
</dbReference>
<dbReference type="EMBL" id="LNYP01000006">
    <property type="protein sequence ID" value="KTD43942.1"/>
    <property type="molecule type" value="Genomic_DNA"/>
</dbReference>
<accession>A0A0W0XH70</accession>
<feature type="signal peptide" evidence="1">
    <location>
        <begin position="1"/>
        <end position="24"/>
    </location>
</feature>
<evidence type="ECO:0000313" key="3">
    <source>
        <dbReference type="EMBL" id="KTD43942.1"/>
    </source>
</evidence>
<evidence type="ECO:0000259" key="2">
    <source>
        <dbReference type="Pfam" id="PF24275"/>
    </source>
</evidence>
<dbReference type="AlphaFoldDB" id="A0A0W0XH70"/>
<dbReference type="InterPro" id="IPR056212">
    <property type="entry name" value="NttA"/>
</dbReference>
<keyword evidence="1" id="KW-0732">Signal</keyword>
<reference evidence="3 4" key="1">
    <citation type="submission" date="2015-11" db="EMBL/GenBank/DDBJ databases">
        <title>Genomic analysis of 38 Legionella species identifies large and diverse effector repertoires.</title>
        <authorList>
            <person name="Burstein D."/>
            <person name="Amaro F."/>
            <person name="Zusman T."/>
            <person name="Lifshitz Z."/>
            <person name="Cohen O."/>
            <person name="Gilbert J.A."/>
            <person name="Pupko T."/>
            <person name="Shuman H.A."/>
            <person name="Segal G."/>
        </authorList>
    </citation>
    <scope>NUCLEOTIDE SEQUENCE [LARGE SCALE GENOMIC DNA]</scope>
    <source>
        <strain evidence="3 4">Oak Ridge-10</strain>
    </source>
</reference>
<feature type="domain" description="T2SS substrate NttA" evidence="2">
    <location>
        <begin position="32"/>
        <end position="124"/>
    </location>
</feature>
<proteinExistence type="predicted"/>
<dbReference type="Proteomes" id="UP000054858">
    <property type="component" value="Unassembled WGS sequence"/>
</dbReference>
<feature type="chain" id="PRO_5006916529" description="T2SS substrate NttA domain-containing protein" evidence="1">
    <location>
        <begin position="25"/>
        <end position="138"/>
    </location>
</feature>
<dbReference type="RefSeq" id="WP_025385266.1">
    <property type="nucleotide sequence ID" value="NZ_LCUA01000022.1"/>
</dbReference>
<dbReference type="PATRIC" id="fig|29423.5.peg.508"/>
<comment type="caution">
    <text evidence="3">The sequence shown here is derived from an EMBL/GenBank/DDBJ whole genome shotgun (WGS) entry which is preliminary data.</text>
</comment>
<organism evidence="3 4">
    <name type="scientific">Legionella oakridgensis</name>
    <dbReference type="NCBI Taxonomy" id="29423"/>
    <lineage>
        <taxon>Bacteria</taxon>
        <taxon>Pseudomonadati</taxon>
        <taxon>Pseudomonadota</taxon>
        <taxon>Gammaproteobacteria</taxon>
        <taxon>Legionellales</taxon>
        <taxon>Legionellaceae</taxon>
        <taxon>Legionella</taxon>
    </lineage>
</organism>
<evidence type="ECO:0000256" key="1">
    <source>
        <dbReference type="SAM" id="SignalP"/>
    </source>
</evidence>
<evidence type="ECO:0000313" key="4">
    <source>
        <dbReference type="Proteomes" id="UP000054858"/>
    </source>
</evidence>
<sequence length="138" mass="15340">MANRLKLNKLIGLGILVLPMVCWAEASDNKQEMPKDEWLKKVKEIIPAPICKGFTEDASIAARLKELNISYQDCVDKIPAITEKCQKKYYNDLPAMINQESAAKWGRTIGECIGADFAVNYLHSEVKPSDAATSAKQP</sequence>
<gene>
    <name evidence="3" type="ORF">Loak_0492</name>
</gene>
<protein>
    <recommendedName>
        <fullName evidence="2">T2SS substrate NttA domain-containing protein</fullName>
    </recommendedName>
</protein>
<name>A0A0W0XH70_9GAMM</name>